<dbReference type="GO" id="GO:0015833">
    <property type="term" value="P:peptide transport"/>
    <property type="evidence" value="ECO:0007669"/>
    <property type="project" value="TreeGrafter"/>
</dbReference>
<reference evidence="5 6" key="1">
    <citation type="submission" date="2019-01" db="EMBL/GenBank/DDBJ databases">
        <authorList>
            <person name="Chen W.-M."/>
        </authorList>
    </citation>
    <scope>NUCLEOTIDE SEQUENCE [LARGE SCALE GENOMIC DNA]</scope>
    <source>
        <strain evidence="5 6">KYPY4</strain>
    </source>
</reference>
<gene>
    <name evidence="5" type="ORF">EOE66_17965</name>
</gene>
<evidence type="ECO:0000313" key="5">
    <source>
        <dbReference type="EMBL" id="RVU44548.1"/>
    </source>
</evidence>
<keyword evidence="6" id="KW-1185">Reference proteome</keyword>
<dbReference type="OrthoDB" id="9801799at2"/>
<comment type="caution">
    <text evidence="5">The sequence shown here is derived from an EMBL/GenBank/DDBJ whole genome shotgun (WGS) entry which is preliminary data.</text>
</comment>
<evidence type="ECO:0000256" key="2">
    <source>
        <dbReference type="ARBA" id="ARBA00022448"/>
    </source>
</evidence>
<dbReference type="Gene3D" id="3.90.76.10">
    <property type="entry name" value="Dipeptide-binding Protein, Domain 1"/>
    <property type="match status" value="1"/>
</dbReference>
<dbReference type="Proteomes" id="UP000285575">
    <property type="component" value="Unassembled WGS sequence"/>
</dbReference>
<dbReference type="GO" id="GO:0043190">
    <property type="term" value="C:ATP-binding cassette (ABC) transporter complex"/>
    <property type="evidence" value="ECO:0007669"/>
    <property type="project" value="InterPro"/>
</dbReference>
<name>A0A437RCM4_9BURK</name>
<evidence type="ECO:0000256" key="1">
    <source>
        <dbReference type="ARBA" id="ARBA00005695"/>
    </source>
</evidence>
<dbReference type="PANTHER" id="PTHR30290">
    <property type="entry name" value="PERIPLASMIC BINDING COMPONENT OF ABC TRANSPORTER"/>
    <property type="match status" value="1"/>
</dbReference>
<comment type="similarity">
    <text evidence="1">Belongs to the bacterial solute-binding protein 5 family.</text>
</comment>
<evidence type="ECO:0000256" key="3">
    <source>
        <dbReference type="ARBA" id="ARBA00022729"/>
    </source>
</evidence>
<dbReference type="Pfam" id="PF00496">
    <property type="entry name" value="SBP_bac_5"/>
    <property type="match status" value="1"/>
</dbReference>
<dbReference type="InterPro" id="IPR030678">
    <property type="entry name" value="Peptide/Ni-bd"/>
</dbReference>
<dbReference type="GO" id="GO:1904680">
    <property type="term" value="F:peptide transmembrane transporter activity"/>
    <property type="evidence" value="ECO:0007669"/>
    <property type="project" value="TreeGrafter"/>
</dbReference>
<dbReference type="SUPFAM" id="SSF53850">
    <property type="entry name" value="Periplasmic binding protein-like II"/>
    <property type="match status" value="1"/>
</dbReference>
<sequence length="595" mass="66455">MGRRPWPRWTTWCRWMMSAISTAPRWTPWLSFRAQVRPACGPREPDNTRNHIDTSPKTMRLSALPCFVFGLLLCTAAQNSAAQAASPAGPQLRVASAFDAQTMDPHAIALLYHSRVSTQIYEGLVNRDEKYKLEPALALSWQMTAPTTWRFKLRPNVTFHDGSPFSADDVVFSLQRATTPPSQRAFQLSGIAAVKKVDALTVDVQLQTPDAVLPEKLSFVGMMSKAWADRHGLQRAQDFNAKQETHAVRNANGTGPYKLERYEPDVRTVLRRHAGWWGWADKRSGNVQQVSFVVIKSDATRLAALASGEVDVVLDPPYQDIRRLQADPRITLKQTADIGQQYLGFDQSRPELEGSDVKGRNPFKDLRVRQAVYHAINVPLIVDKVLRGQAQPTGAFLSTLVDGSPADLDKRLRYDPARARQLLGEAGYPNGFSVPLDCVNVAWRENVCQAVAAMLTQVGIRTQLRSAPSTQFFPKLTAGNTPFFEVGWTPLPDAWNSLNGLMRSYSREGQGTFNAGRYSNPQLDKLIDDLRVEPDLTRRRAMVTTALRLAADDLPLIPLYRRTLTWAMARNVSLVQWPSDAVELRWARVGTAGAK</sequence>
<organism evidence="5 6">
    <name type="scientific">Rubrivivax rivuli</name>
    <dbReference type="NCBI Taxonomy" id="1862385"/>
    <lineage>
        <taxon>Bacteria</taxon>
        <taxon>Pseudomonadati</taxon>
        <taxon>Pseudomonadota</taxon>
        <taxon>Betaproteobacteria</taxon>
        <taxon>Burkholderiales</taxon>
        <taxon>Sphaerotilaceae</taxon>
        <taxon>Rubrivivax</taxon>
    </lineage>
</organism>
<dbReference type="Gene3D" id="3.40.190.10">
    <property type="entry name" value="Periplasmic binding protein-like II"/>
    <property type="match status" value="1"/>
</dbReference>
<dbReference type="CDD" id="cd08498">
    <property type="entry name" value="PBP2_NikA_DppA_OppA_like_2"/>
    <property type="match status" value="1"/>
</dbReference>
<keyword evidence="2" id="KW-0813">Transport</keyword>
<dbReference type="InterPro" id="IPR000914">
    <property type="entry name" value="SBP_5_dom"/>
</dbReference>
<proteinExistence type="inferred from homology"/>
<dbReference type="AlphaFoldDB" id="A0A437RCM4"/>
<dbReference type="PIRSF" id="PIRSF002741">
    <property type="entry name" value="MppA"/>
    <property type="match status" value="1"/>
</dbReference>
<dbReference type="Gene3D" id="3.10.105.10">
    <property type="entry name" value="Dipeptide-binding Protein, Domain 3"/>
    <property type="match status" value="1"/>
</dbReference>
<dbReference type="PANTHER" id="PTHR30290:SF9">
    <property type="entry name" value="OLIGOPEPTIDE-BINDING PROTEIN APPA"/>
    <property type="match status" value="1"/>
</dbReference>
<accession>A0A437RCM4</accession>
<dbReference type="InterPro" id="IPR039424">
    <property type="entry name" value="SBP_5"/>
</dbReference>
<evidence type="ECO:0000313" key="6">
    <source>
        <dbReference type="Proteomes" id="UP000285575"/>
    </source>
</evidence>
<keyword evidence="3" id="KW-0732">Signal</keyword>
<evidence type="ECO:0000259" key="4">
    <source>
        <dbReference type="Pfam" id="PF00496"/>
    </source>
</evidence>
<feature type="domain" description="Solute-binding protein family 5" evidence="4">
    <location>
        <begin position="132"/>
        <end position="502"/>
    </location>
</feature>
<dbReference type="GO" id="GO:0030288">
    <property type="term" value="C:outer membrane-bounded periplasmic space"/>
    <property type="evidence" value="ECO:0007669"/>
    <property type="project" value="UniProtKB-ARBA"/>
</dbReference>
<dbReference type="EMBL" id="SACR01000005">
    <property type="protein sequence ID" value="RVU44548.1"/>
    <property type="molecule type" value="Genomic_DNA"/>
</dbReference>
<protein>
    <submittedName>
        <fullName evidence="5">ABC transporter substrate-binding protein</fullName>
    </submittedName>
</protein>